<reference evidence="1" key="1">
    <citation type="submission" date="2022-08" db="EMBL/GenBank/DDBJ databases">
        <title>Chryseobacterium antibioticum,isolated from the rhizosphere soil of Pyrola in Tibet.</title>
        <authorList>
            <person name="Kan Y."/>
        </authorList>
    </citation>
    <scope>NUCLEOTIDE SEQUENCE</scope>
    <source>
        <strain evidence="1">Pc2-12</strain>
    </source>
</reference>
<dbReference type="Proteomes" id="UP001142057">
    <property type="component" value="Unassembled WGS sequence"/>
</dbReference>
<evidence type="ECO:0000313" key="1">
    <source>
        <dbReference type="EMBL" id="MCT2408610.1"/>
    </source>
</evidence>
<comment type="caution">
    <text evidence="1">The sequence shown here is derived from an EMBL/GenBank/DDBJ whole genome shotgun (WGS) entry which is preliminary data.</text>
</comment>
<evidence type="ECO:0000313" key="2">
    <source>
        <dbReference type="Proteomes" id="UP001142057"/>
    </source>
</evidence>
<sequence length="45" mass="4892">MEKHMGMYNTNTYATAALSTFTVQHEVGTSDSVSGSFKQTIYGCP</sequence>
<protein>
    <submittedName>
        <fullName evidence="1">Uncharacterized protein</fullName>
    </submittedName>
</protein>
<name>A0ABT2IIX4_9FLAO</name>
<keyword evidence="2" id="KW-1185">Reference proteome</keyword>
<dbReference type="RefSeq" id="WP_259829912.1">
    <property type="nucleotide sequence ID" value="NZ_JANZQH010000006.1"/>
</dbReference>
<proteinExistence type="predicted"/>
<organism evidence="1 2">
    <name type="scientific">Chryseobacterium pyrolae</name>
    <dbReference type="NCBI Taxonomy" id="2987481"/>
    <lineage>
        <taxon>Bacteria</taxon>
        <taxon>Pseudomonadati</taxon>
        <taxon>Bacteroidota</taxon>
        <taxon>Flavobacteriia</taxon>
        <taxon>Flavobacteriales</taxon>
        <taxon>Weeksellaceae</taxon>
        <taxon>Chryseobacterium group</taxon>
        <taxon>Chryseobacterium</taxon>
    </lineage>
</organism>
<dbReference type="EMBL" id="JANZQH010000006">
    <property type="protein sequence ID" value="MCT2408610.1"/>
    <property type="molecule type" value="Genomic_DNA"/>
</dbReference>
<accession>A0ABT2IIX4</accession>
<gene>
    <name evidence="1" type="ORF">NZD88_13760</name>
</gene>